<keyword evidence="3" id="KW-0804">Transcription</keyword>
<dbReference type="Gene3D" id="1.10.10.10">
    <property type="entry name" value="Winged helix-like DNA-binding domain superfamily/Winged helix DNA-binding domain"/>
    <property type="match status" value="1"/>
</dbReference>
<feature type="DNA-binding region" description="OmpR/PhoB-type" evidence="4">
    <location>
        <begin position="1"/>
        <end position="93"/>
    </location>
</feature>
<keyword evidence="5" id="KW-0175">Coiled coil</keyword>
<name>A0ABQ1QF96_9BACI</name>
<evidence type="ECO:0000259" key="6">
    <source>
        <dbReference type="PROSITE" id="PS51755"/>
    </source>
</evidence>
<protein>
    <recommendedName>
        <fullName evidence="6">OmpR/PhoB-type domain-containing protein</fullName>
    </recommendedName>
</protein>
<evidence type="ECO:0000256" key="1">
    <source>
        <dbReference type="ARBA" id="ARBA00023015"/>
    </source>
</evidence>
<dbReference type="PROSITE" id="PS51755">
    <property type="entry name" value="OMPR_PHOB"/>
    <property type="match status" value="1"/>
</dbReference>
<dbReference type="InterPro" id="IPR016032">
    <property type="entry name" value="Sig_transdc_resp-reg_C-effctor"/>
</dbReference>
<gene>
    <name evidence="7" type="ORF">GCM10011389_36660</name>
</gene>
<keyword evidence="8" id="KW-1185">Reference proteome</keyword>
<evidence type="ECO:0000313" key="8">
    <source>
        <dbReference type="Proteomes" id="UP000642571"/>
    </source>
</evidence>
<feature type="domain" description="OmpR/PhoB-type" evidence="6">
    <location>
        <begin position="1"/>
        <end position="93"/>
    </location>
</feature>
<dbReference type="SMART" id="SM00862">
    <property type="entry name" value="Trans_reg_C"/>
    <property type="match status" value="1"/>
</dbReference>
<sequence>MGEMMLLPNEGVIKYRTYSIQLLPREFKLFQYLYKWPSRIFTRDELLDAVWNLEAPTDRTVDDHIYRLRKKLKPLSSVVEIETVRGMGYRLRVHKETQVSPLSKDGEVSTNVKTLFHKYHLYGQGDALKVLEENQTVFGVTLDRQSRLYLQFMKGDIKGLVETEEVTFWEKCYYLLHIYSYIQPDQEKSLSYFIKAMNTSNIPSFHKEEIRFLNRIPLLIFTKHLEEAEQLLQESKKEIYDKKLEGFIPLLYLAELYLAFLKESGSVIEEKLLEMEQLLVKYPYSREQSTFFIIKGIYHLYKNDHEGAERWFQKGFKQFTEASYAPGELISVNLILFFMKEFNSKGAITERYQHLMDQYAQSFHFSDLEQKIYKQLHDHLG</sequence>
<dbReference type="Proteomes" id="UP000642571">
    <property type="component" value="Unassembled WGS sequence"/>
</dbReference>
<reference evidence="8" key="1">
    <citation type="journal article" date="2019" name="Int. J. Syst. Evol. Microbiol.">
        <title>The Global Catalogue of Microorganisms (GCM) 10K type strain sequencing project: providing services to taxonomists for standard genome sequencing and annotation.</title>
        <authorList>
            <consortium name="The Broad Institute Genomics Platform"/>
            <consortium name="The Broad Institute Genome Sequencing Center for Infectious Disease"/>
            <person name="Wu L."/>
            <person name="Ma J."/>
        </authorList>
    </citation>
    <scope>NUCLEOTIDE SEQUENCE [LARGE SCALE GENOMIC DNA]</scope>
    <source>
        <strain evidence="8">CGMCC 1.15353</strain>
    </source>
</reference>
<dbReference type="SUPFAM" id="SSF46894">
    <property type="entry name" value="C-terminal effector domain of the bipartite response regulators"/>
    <property type="match status" value="1"/>
</dbReference>
<proteinExistence type="predicted"/>
<dbReference type="RefSeq" id="WP_188655821.1">
    <property type="nucleotide sequence ID" value="NZ_BMIN01000021.1"/>
</dbReference>
<keyword evidence="2 4" id="KW-0238">DNA-binding</keyword>
<dbReference type="InterPro" id="IPR001867">
    <property type="entry name" value="OmpR/PhoB-type_DNA-bd"/>
</dbReference>
<dbReference type="CDD" id="cd00383">
    <property type="entry name" value="trans_reg_C"/>
    <property type="match status" value="1"/>
</dbReference>
<accession>A0ABQ1QF96</accession>
<evidence type="ECO:0000256" key="5">
    <source>
        <dbReference type="SAM" id="Coils"/>
    </source>
</evidence>
<dbReference type="EMBL" id="BMIN01000021">
    <property type="protein sequence ID" value="GGD25753.1"/>
    <property type="molecule type" value="Genomic_DNA"/>
</dbReference>
<evidence type="ECO:0000313" key="7">
    <source>
        <dbReference type="EMBL" id="GGD25753.1"/>
    </source>
</evidence>
<dbReference type="Pfam" id="PF00486">
    <property type="entry name" value="Trans_reg_C"/>
    <property type="match status" value="1"/>
</dbReference>
<feature type="coiled-coil region" evidence="5">
    <location>
        <begin position="218"/>
        <end position="245"/>
    </location>
</feature>
<evidence type="ECO:0000256" key="2">
    <source>
        <dbReference type="ARBA" id="ARBA00023125"/>
    </source>
</evidence>
<evidence type="ECO:0000256" key="4">
    <source>
        <dbReference type="PROSITE-ProRule" id="PRU01091"/>
    </source>
</evidence>
<organism evidence="7 8">
    <name type="scientific">Pontibacillus salipaludis</name>
    <dbReference type="NCBI Taxonomy" id="1697394"/>
    <lineage>
        <taxon>Bacteria</taxon>
        <taxon>Bacillati</taxon>
        <taxon>Bacillota</taxon>
        <taxon>Bacilli</taxon>
        <taxon>Bacillales</taxon>
        <taxon>Bacillaceae</taxon>
        <taxon>Pontibacillus</taxon>
    </lineage>
</organism>
<comment type="caution">
    <text evidence="7">The sequence shown here is derived from an EMBL/GenBank/DDBJ whole genome shotgun (WGS) entry which is preliminary data.</text>
</comment>
<dbReference type="InterPro" id="IPR036388">
    <property type="entry name" value="WH-like_DNA-bd_sf"/>
</dbReference>
<keyword evidence="1" id="KW-0805">Transcription regulation</keyword>
<evidence type="ECO:0000256" key="3">
    <source>
        <dbReference type="ARBA" id="ARBA00023163"/>
    </source>
</evidence>